<gene>
    <name evidence="5" type="ORF">GGR24_000972</name>
</gene>
<sequence>MPNVDVLFEPLAMGSLTLPNRIVMAPLTRSRADHKTLAPHDLNATYYAQRADAGLIIAEATQIMPEAQGYAWTPGVYSPEQIAGWRKVTDAVHAKGGRIVLQLWHVGRISHPDLQPGGAAPVAPSAIKPEGAAFTESGFKPFETPRALELEEIAGIVAQFGKAAANAVEAGFDGVEIHGANGYLIDQFLRDKTNKRTDAYGGSIENRTRFLVEATEAAARAIGRERVGVRLSPLSPFNDISDSNPEPLFVRAVERLSEIGVAYIHVIEGETQGARAPEGGFDLSRLRQAFKGVYIGNNNYDPALAAERVASGAVDLVAFGRPFIANPDLVQRIRIGAPLAKPDRDTLYGGGAAGYTDYPTLTEADQAREVA</sequence>
<keyword evidence="6" id="KW-1185">Reference proteome</keyword>
<evidence type="ECO:0000313" key="6">
    <source>
        <dbReference type="Proteomes" id="UP000528964"/>
    </source>
</evidence>
<accession>A0A7W6CXY0</accession>
<keyword evidence="3 5" id="KW-0560">Oxidoreductase</keyword>
<protein>
    <submittedName>
        <fullName evidence="5">N-ethylmaleimide reductase</fullName>
        <ecNumber evidence="5">1.-.-.-</ecNumber>
    </submittedName>
</protein>
<reference evidence="5 6" key="1">
    <citation type="submission" date="2020-08" db="EMBL/GenBank/DDBJ databases">
        <title>Genomic Encyclopedia of Type Strains, Phase IV (KMG-IV): sequencing the most valuable type-strain genomes for metagenomic binning, comparative biology and taxonomic classification.</title>
        <authorList>
            <person name="Goeker M."/>
        </authorList>
    </citation>
    <scope>NUCLEOTIDE SEQUENCE [LARGE SCALE GENOMIC DNA]</scope>
    <source>
        <strain evidence="5 6">DSM 25481</strain>
    </source>
</reference>
<proteinExistence type="inferred from homology"/>
<comment type="cofactor">
    <cofactor evidence="1">
        <name>FMN</name>
        <dbReference type="ChEBI" id="CHEBI:58210"/>
    </cofactor>
</comment>
<evidence type="ECO:0000256" key="1">
    <source>
        <dbReference type="ARBA" id="ARBA00001917"/>
    </source>
</evidence>
<dbReference type="InterPro" id="IPR045247">
    <property type="entry name" value="Oye-like"/>
</dbReference>
<dbReference type="InterPro" id="IPR001155">
    <property type="entry name" value="OxRdtase_FMN_N"/>
</dbReference>
<dbReference type="SUPFAM" id="SSF51395">
    <property type="entry name" value="FMN-linked oxidoreductases"/>
    <property type="match status" value="1"/>
</dbReference>
<feature type="domain" description="NADH:flavin oxidoreductase/NADH oxidase N-terminal" evidence="4">
    <location>
        <begin position="7"/>
        <end position="337"/>
    </location>
</feature>
<name>A0A7W6CXY0_9HYPH</name>
<dbReference type="EC" id="1.-.-.-" evidence="5"/>
<organism evidence="5 6">
    <name type="scientific">Hansschlegelia beijingensis</name>
    <dbReference type="NCBI Taxonomy" id="1133344"/>
    <lineage>
        <taxon>Bacteria</taxon>
        <taxon>Pseudomonadati</taxon>
        <taxon>Pseudomonadota</taxon>
        <taxon>Alphaproteobacteria</taxon>
        <taxon>Hyphomicrobiales</taxon>
        <taxon>Methylopilaceae</taxon>
        <taxon>Hansschlegelia</taxon>
    </lineage>
</organism>
<dbReference type="PANTHER" id="PTHR22893:SF91">
    <property type="entry name" value="NADPH DEHYDROGENASE 2-RELATED"/>
    <property type="match status" value="1"/>
</dbReference>
<dbReference type="PANTHER" id="PTHR22893">
    <property type="entry name" value="NADH OXIDOREDUCTASE-RELATED"/>
    <property type="match status" value="1"/>
</dbReference>
<dbReference type="RefSeq" id="WP_183394123.1">
    <property type="nucleotide sequence ID" value="NZ_JACIDR010000001.1"/>
</dbReference>
<dbReference type="CDD" id="cd02933">
    <property type="entry name" value="OYE_like_FMN"/>
    <property type="match status" value="1"/>
</dbReference>
<dbReference type="FunFam" id="3.20.20.70:FF:000059">
    <property type="entry name" value="N-ethylmaleimide reductase, FMN-linked"/>
    <property type="match status" value="1"/>
</dbReference>
<dbReference type="GO" id="GO:0010181">
    <property type="term" value="F:FMN binding"/>
    <property type="evidence" value="ECO:0007669"/>
    <property type="project" value="InterPro"/>
</dbReference>
<evidence type="ECO:0000256" key="2">
    <source>
        <dbReference type="ARBA" id="ARBA00005979"/>
    </source>
</evidence>
<dbReference type="AlphaFoldDB" id="A0A7W6CXY0"/>
<evidence type="ECO:0000259" key="4">
    <source>
        <dbReference type="Pfam" id="PF00724"/>
    </source>
</evidence>
<dbReference type="GO" id="GO:0016628">
    <property type="term" value="F:oxidoreductase activity, acting on the CH-CH group of donors, NAD or NADP as acceptor"/>
    <property type="evidence" value="ECO:0007669"/>
    <property type="project" value="UniProtKB-ARBA"/>
</dbReference>
<dbReference type="Pfam" id="PF00724">
    <property type="entry name" value="Oxidored_FMN"/>
    <property type="match status" value="1"/>
</dbReference>
<dbReference type="Gene3D" id="3.20.20.70">
    <property type="entry name" value="Aldolase class I"/>
    <property type="match status" value="1"/>
</dbReference>
<dbReference type="EMBL" id="JACIDR010000001">
    <property type="protein sequence ID" value="MBB3972339.1"/>
    <property type="molecule type" value="Genomic_DNA"/>
</dbReference>
<dbReference type="GO" id="GO:0005829">
    <property type="term" value="C:cytosol"/>
    <property type="evidence" value="ECO:0007669"/>
    <property type="project" value="TreeGrafter"/>
</dbReference>
<evidence type="ECO:0000256" key="3">
    <source>
        <dbReference type="ARBA" id="ARBA00023002"/>
    </source>
</evidence>
<evidence type="ECO:0000313" key="5">
    <source>
        <dbReference type="EMBL" id="MBB3972339.1"/>
    </source>
</evidence>
<comment type="caution">
    <text evidence="5">The sequence shown here is derived from an EMBL/GenBank/DDBJ whole genome shotgun (WGS) entry which is preliminary data.</text>
</comment>
<comment type="similarity">
    <text evidence="2">Belongs to the NADH:flavin oxidoreductase/NADH oxidase family.</text>
</comment>
<dbReference type="Proteomes" id="UP000528964">
    <property type="component" value="Unassembled WGS sequence"/>
</dbReference>
<dbReference type="InterPro" id="IPR013785">
    <property type="entry name" value="Aldolase_TIM"/>
</dbReference>